<reference evidence="3 4" key="1">
    <citation type="submission" date="2020-10" db="EMBL/GenBank/DDBJ databases">
        <title>The Coptis chinensis genome and diversification of protoberbering-type alkaloids.</title>
        <authorList>
            <person name="Wang B."/>
            <person name="Shu S."/>
            <person name="Song C."/>
            <person name="Liu Y."/>
        </authorList>
    </citation>
    <scope>NUCLEOTIDE SEQUENCE [LARGE SCALE GENOMIC DNA]</scope>
    <source>
        <strain evidence="3">HL-2020</strain>
        <tissue evidence="3">Leaf</tissue>
    </source>
</reference>
<proteinExistence type="predicted"/>
<sequence>MGFSWPENCRNAVELTALRECTQLHWLIGINSNFRYCNHDVGHAIGAAELGWDVKAVICLDASYVMERQQVGTIQFLIHQLLVIHVIYGTMLFVWTLTLKAHLRSHGYVQDLYVKDQRIQSFRCIHDVPLQSDGSSKLMRNNQNGQESASHEHLFEDSHSGKVSVSVADAGETAVVVSMIDREHCIKELREKSLSVGDINKNNQPLGKKSNIQPSVDAEETSLALSLSYDTHFSVPCDSLPHSESKIDFVDEAVSEPNVSDGCKLFAELSSSKPNNDREPSEIESDVDLHLRLSLRSSLPDNTYSDTTEYDPSEVSQTQKLVNECSLSVDNMGLDANEDGDVSSCVKRKSMSSRDCVLVTELTEADTTSPRDELGTEPPAKKAKDGRKSQHCVEHEVREPVSGSRQECTHLPEISKDKVDIVSSRCQMVDKSTKSISEDERECTNISAVSGDDKSKDVEEQRNSASDIMSIVRGTYKRPGRLSLSSSADKLMKERDTGAGLRVKKILRRAPEDESSKLEKLRKEIREAVRNRATKDDGQSKIFDPKLLLAFRNAIPGSRPEREPVRRLNPSFVRSKKSLLQKGKIRENLTKKIYGNSNGKRRRAWDRDWEVEFWKHRCRRATKPEKVETLKSVLDLLRRAQRSQKWKMNLEMRLQIPSFPDCIWRSSYSHQK</sequence>
<protein>
    <submittedName>
        <fullName evidence="3">Uncharacterized protein</fullName>
    </submittedName>
</protein>
<feature type="transmembrane region" description="Helical" evidence="2">
    <location>
        <begin position="76"/>
        <end position="97"/>
    </location>
</feature>
<evidence type="ECO:0000256" key="2">
    <source>
        <dbReference type="SAM" id="Phobius"/>
    </source>
</evidence>
<organism evidence="3 4">
    <name type="scientific">Coptis chinensis</name>
    <dbReference type="NCBI Taxonomy" id="261450"/>
    <lineage>
        <taxon>Eukaryota</taxon>
        <taxon>Viridiplantae</taxon>
        <taxon>Streptophyta</taxon>
        <taxon>Embryophyta</taxon>
        <taxon>Tracheophyta</taxon>
        <taxon>Spermatophyta</taxon>
        <taxon>Magnoliopsida</taxon>
        <taxon>Ranunculales</taxon>
        <taxon>Ranunculaceae</taxon>
        <taxon>Coptidoideae</taxon>
        <taxon>Coptis</taxon>
    </lineage>
</organism>
<gene>
    <name evidence="3" type="ORF">IFM89_019077</name>
</gene>
<keyword evidence="2" id="KW-0472">Membrane</keyword>
<feature type="compositionally biased region" description="Polar residues" evidence="1">
    <location>
        <begin position="135"/>
        <end position="148"/>
    </location>
</feature>
<keyword evidence="4" id="KW-1185">Reference proteome</keyword>
<keyword evidence="2" id="KW-1133">Transmembrane helix</keyword>
<feature type="region of interest" description="Disordered" evidence="1">
    <location>
        <begin position="364"/>
        <end position="406"/>
    </location>
</feature>
<keyword evidence="2" id="KW-0812">Transmembrane</keyword>
<dbReference type="OrthoDB" id="21204at2759"/>
<evidence type="ECO:0000313" key="3">
    <source>
        <dbReference type="EMBL" id="KAF9601345.1"/>
    </source>
</evidence>
<feature type="compositionally biased region" description="Basic and acidic residues" evidence="1">
    <location>
        <begin position="369"/>
        <end position="399"/>
    </location>
</feature>
<evidence type="ECO:0000313" key="4">
    <source>
        <dbReference type="Proteomes" id="UP000631114"/>
    </source>
</evidence>
<dbReference type="EMBL" id="JADFTS010000006">
    <property type="protein sequence ID" value="KAF9601345.1"/>
    <property type="molecule type" value="Genomic_DNA"/>
</dbReference>
<feature type="region of interest" description="Disordered" evidence="1">
    <location>
        <begin position="135"/>
        <end position="154"/>
    </location>
</feature>
<accession>A0A835LNB6</accession>
<feature type="region of interest" description="Disordered" evidence="1">
    <location>
        <begin position="298"/>
        <end position="317"/>
    </location>
</feature>
<comment type="caution">
    <text evidence="3">The sequence shown here is derived from an EMBL/GenBank/DDBJ whole genome shotgun (WGS) entry which is preliminary data.</text>
</comment>
<evidence type="ECO:0000256" key="1">
    <source>
        <dbReference type="SAM" id="MobiDB-lite"/>
    </source>
</evidence>
<name>A0A835LNB6_9MAGN</name>
<dbReference type="AlphaFoldDB" id="A0A835LNB6"/>
<dbReference type="Proteomes" id="UP000631114">
    <property type="component" value="Unassembled WGS sequence"/>
</dbReference>